<name>E1ZN37_CHLVA</name>
<proteinExistence type="inferred from homology"/>
<feature type="compositionally biased region" description="Gly residues" evidence="4">
    <location>
        <begin position="365"/>
        <end position="375"/>
    </location>
</feature>
<dbReference type="InParanoid" id="E1ZN37"/>
<dbReference type="eggNOG" id="KOG3641">
    <property type="taxonomic scope" value="Eukaryota"/>
</dbReference>
<gene>
    <name evidence="6" type="ORF">CHLNCDRAFT_26412</name>
</gene>
<dbReference type="PANTHER" id="PTHR12756:SF11">
    <property type="entry name" value="CYTOSOLIC CARBOXYPEPTIDASE 1"/>
    <property type="match status" value="1"/>
</dbReference>
<dbReference type="PROSITE" id="PS52035">
    <property type="entry name" value="PEPTIDASE_M14"/>
    <property type="match status" value="1"/>
</dbReference>
<evidence type="ECO:0000256" key="4">
    <source>
        <dbReference type="SAM" id="MobiDB-lite"/>
    </source>
</evidence>
<dbReference type="OrthoDB" id="10253041at2759"/>
<dbReference type="RefSeq" id="XP_005844905.1">
    <property type="nucleotide sequence ID" value="XM_005844843.1"/>
</dbReference>
<keyword evidence="7" id="KW-1185">Reference proteome</keyword>
<feature type="non-terminal residue" evidence="6">
    <location>
        <position position="1"/>
    </location>
</feature>
<dbReference type="GO" id="GO:0006508">
    <property type="term" value="P:proteolysis"/>
    <property type="evidence" value="ECO:0007669"/>
    <property type="project" value="InterPro"/>
</dbReference>
<dbReference type="GO" id="GO:0008270">
    <property type="term" value="F:zinc ion binding"/>
    <property type="evidence" value="ECO:0007669"/>
    <property type="project" value="InterPro"/>
</dbReference>
<protein>
    <recommendedName>
        <fullName evidence="5">Peptidase M14 domain-containing protein</fullName>
    </recommendedName>
</protein>
<evidence type="ECO:0000256" key="1">
    <source>
        <dbReference type="ARBA" id="ARBA00001947"/>
    </source>
</evidence>
<dbReference type="Pfam" id="PF18027">
    <property type="entry name" value="Pepdidase_M14_N"/>
    <property type="match status" value="1"/>
</dbReference>
<feature type="region of interest" description="Disordered" evidence="4">
    <location>
        <begin position="351"/>
        <end position="386"/>
    </location>
</feature>
<dbReference type="CDD" id="cd06234">
    <property type="entry name" value="M14_PaCCP-like"/>
    <property type="match status" value="1"/>
</dbReference>
<dbReference type="InterPro" id="IPR050821">
    <property type="entry name" value="Cytosolic_carboxypeptidase"/>
</dbReference>
<dbReference type="STRING" id="554065.E1ZN37"/>
<evidence type="ECO:0000256" key="2">
    <source>
        <dbReference type="ARBA" id="ARBA00005988"/>
    </source>
</evidence>
<evidence type="ECO:0000259" key="5">
    <source>
        <dbReference type="PROSITE" id="PS52035"/>
    </source>
</evidence>
<dbReference type="GO" id="GO:0004181">
    <property type="term" value="F:metallocarboxypeptidase activity"/>
    <property type="evidence" value="ECO:0007669"/>
    <property type="project" value="InterPro"/>
</dbReference>
<dbReference type="Pfam" id="PF00246">
    <property type="entry name" value="Peptidase_M14"/>
    <property type="match status" value="1"/>
</dbReference>
<evidence type="ECO:0000313" key="7">
    <source>
        <dbReference type="Proteomes" id="UP000008141"/>
    </source>
</evidence>
<dbReference type="EMBL" id="GL433854">
    <property type="protein sequence ID" value="EFN52803.1"/>
    <property type="molecule type" value="Genomic_DNA"/>
</dbReference>
<feature type="active site" description="Proton donor/acceptor" evidence="3">
    <location>
        <position position="346"/>
    </location>
</feature>
<dbReference type="Proteomes" id="UP000008141">
    <property type="component" value="Unassembled WGS sequence"/>
</dbReference>
<dbReference type="Gene3D" id="2.60.40.3120">
    <property type="match status" value="1"/>
</dbReference>
<dbReference type="SUPFAM" id="SSF53187">
    <property type="entry name" value="Zn-dependent exopeptidases"/>
    <property type="match status" value="1"/>
</dbReference>
<dbReference type="InterPro" id="IPR000834">
    <property type="entry name" value="Peptidase_M14"/>
</dbReference>
<sequence length="386" mass="43035">STMGVFVNSNVDSGNIDVVNISNPLDHVTHELELKVGGDDKREHFQWFYFRVSNCAQETLNVRITNAGQASYPHAWSGYNVCASYDRKEWFRVPTTYDKEAGVLHWAHTPAKGAVFYAFFAPYTYEQHQSLVAEMQCHENVTMEMLGETLDGHDLDLLRIGEDTEEKRKIWVLARQHPGESMAEYFVEGLLRRLVDRHDATSRALLQQCVFYVVPCMCPDGVFRGHLRTNAAGANLNREWASPSMEASPEVLLVRNEMDEVGVDFMVDVHGDEAMPYNFLVGNSGIPSWDERLAGLQADFGAAFAAASPDFQIKYGYPSAAAGKANLSICSKQVGERFNCLSFTLEQPFKDNADLPDPEQASRQPGGGGAGGRLAGGSKRMLRHRW</sequence>
<dbReference type="GeneID" id="17352153"/>
<accession>E1ZN37</accession>
<reference evidence="6 7" key="1">
    <citation type="journal article" date="2010" name="Plant Cell">
        <title>The Chlorella variabilis NC64A genome reveals adaptation to photosymbiosis, coevolution with viruses, and cryptic sex.</title>
        <authorList>
            <person name="Blanc G."/>
            <person name="Duncan G."/>
            <person name="Agarkova I."/>
            <person name="Borodovsky M."/>
            <person name="Gurnon J."/>
            <person name="Kuo A."/>
            <person name="Lindquist E."/>
            <person name="Lucas S."/>
            <person name="Pangilinan J."/>
            <person name="Polle J."/>
            <person name="Salamov A."/>
            <person name="Terry A."/>
            <person name="Yamada T."/>
            <person name="Dunigan D.D."/>
            <person name="Grigoriev I.V."/>
            <person name="Claverie J.M."/>
            <person name="Van Etten J.L."/>
        </authorList>
    </citation>
    <scope>NUCLEOTIDE SEQUENCE [LARGE SCALE GENOMIC DNA]</scope>
    <source>
        <strain evidence="6 7">NC64A</strain>
    </source>
</reference>
<dbReference type="InterPro" id="IPR040626">
    <property type="entry name" value="Pepdidase_M14_N"/>
</dbReference>
<dbReference type="AlphaFoldDB" id="E1ZN37"/>
<dbReference type="KEGG" id="cvr:CHLNCDRAFT_26412"/>
<dbReference type="OMA" id="SMASWWM"/>
<organism evidence="7">
    <name type="scientific">Chlorella variabilis</name>
    <name type="common">Green alga</name>
    <dbReference type="NCBI Taxonomy" id="554065"/>
    <lineage>
        <taxon>Eukaryota</taxon>
        <taxon>Viridiplantae</taxon>
        <taxon>Chlorophyta</taxon>
        <taxon>core chlorophytes</taxon>
        <taxon>Trebouxiophyceae</taxon>
        <taxon>Chlorellales</taxon>
        <taxon>Chlorellaceae</taxon>
        <taxon>Chlorella clade</taxon>
        <taxon>Chlorella</taxon>
    </lineage>
</organism>
<comment type="similarity">
    <text evidence="2 3">Belongs to the peptidase M14 family.</text>
</comment>
<dbReference type="Gene3D" id="3.40.630.10">
    <property type="entry name" value="Zn peptidases"/>
    <property type="match status" value="1"/>
</dbReference>
<dbReference type="PANTHER" id="PTHR12756">
    <property type="entry name" value="CYTOSOLIC CARBOXYPEPTIDASE"/>
    <property type="match status" value="1"/>
</dbReference>
<feature type="domain" description="Peptidase M14" evidence="5">
    <location>
        <begin position="121"/>
        <end position="379"/>
    </location>
</feature>
<evidence type="ECO:0000313" key="6">
    <source>
        <dbReference type="EMBL" id="EFN52803.1"/>
    </source>
</evidence>
<evidence type="ECO:0000256" key="3">
    <source>
        <dbReference type="PROSITE-ProRule" id="PRU01379"/>
    </source>
</evidence>
<comment type="cofactor">
    <cofactor evidence="1">
        <name>Zn(2+)</name>
        <dbReference type="ChEBI" id="CHEBI:29105"/>
    </cofactor>
</comment>